<evidence type="ECO:0000313" key="2">
    <source>
        <dbReference type="EMBL" id="SHG86550.1"/>
    </source>
</evidence>
<feature type="compositionally biased region" description="Low complexity" evidence="1">
    <location>
        <begin position="117"/>
        <end position="131"/>
    </location>
</feature>
<organism evidence="2 3">
    <name type="scientific">Stutzerimonas xanthomarina DSM 18231</name>
    <dbReference type="NCBI Taxonomy" id="1403346"/>
    <lineage>
        <taxon>Bacteria</taxon>
        <taxon>Pseudomonadati</taxon>
        <taxon>Pseudomonadota</taxon>
        <taxon>Gammaproteobacteria</taxon>
        <taxon>Pseudomonadales</taxon>
        <taxon>Pseudomonadaceae</taxon>
        <taxon>Stutzerimonas</taxon>
    </lineage>
</organism>
<dbReference type="EMBL" id="FQXA01000002">
    <property type="protein sequence ID" value="SHG86550.1"/>
    <property type="molecule type" value="Genomic_DNA"/>
</dbReference>
<gene>
    <name evidence="2" type="ORF">SAMN02744645_1761</name>
</gene>
<evidence type="ECO:0000256" key="1">
    <source>
        <dbReference type="SAM" id="MobiDB-lite"/>
    </source>
</evidence>
<dbReference type="AlphaFoldDB" id="A0A1M5NAL1"/>
<proteinExistence type="predicted"/>
<feature type="region of interest" description="Disordered" evidence="1">
    <location>
        <begin position="108"/>
        <end position="131"/>
    </location>
</feature>
<dbReference type="Proteomes" id="UP000184000">
    <property type="component" value="Unassembled WGS sequence"/>
</dbReference>
<evidence type="ECO:0008006" key="4">
    <source>
        <dbReference type="Google" id="ProtNLM"/>
    </source>
</evidence>
<accession>A0A1M5NAL1</accession>
<evidence type="ECO:0000313" key="3">
    <source>
        <dbReference type="Proteomes" id="UP000184000"/>
    </source>
</evidence>
<reference evidence="2 3" key="1">
    <citation type="submission" date="2016-11" db="EMBL/GenBank/DDBJ databases">
        <authorList>
            <person name="Jaros S."/>
            <person name="Januszkiewicz K."/>
            <person name="Wedrychowicz H."/>
        </authorList>
    </citation>
    <scope>NUCLEOTIDE SEQUENCE [LARGE SCALE GENOMIC DNA]</scope>
    <source>
        <strain evidence="2 3">DSM 18231</strain>
    </source>
</reference>
<sequence>MSMPLTTPTNRRLINYPKSSEHLAERLSGRDCIDRFVKFAAGAVRCVYRRVQHRCFSGSFTLRSLGVLDHDAKLSIGPGGGCRGASSIFRGASSHRCRALQGDVRALPHRSRRGKSPVGTGAATATAAPGRGGRALAAERGVLARQAWRSHVDHAGFGETHKDAELWDIAAFVKQLPGMTASEYAALGQQTGTH</sequence>
<name>A0A1M5NAL1_9GAMM</name>
<protein>
    <recommendedName>
        <fullName evidence="4">Cytochrome c domain-containing protein</fullName>
    </recommendedName>
</protein>